<organism evidence="2">
    <name type="scientific">bioreactor metagenome</name>
    <dbReference type="NCBI Taxonomy" id="1076179"/>
    <lineage>
        <taxon>unclassified sequences</taxon>
        <taxon>metagenomes</taxon>
        <taxon>ecological metagenomes</taxon>
    </lineage>
</organism>
<sequence length="325" mass="38260">MQSLPLSEKASLSLTKSVMRYKEHPLDAQLYQCIRSQTEQLLYELPSYLHLLDEEDCCEFFFYCYDAIDYFLSMYREGRLSYLGYLIQVVKRRCRFFISHRSSQTKKEQLLAQCQYYEHTLEVEDEVTEQASYHACKAIPLAELSLLPQLFNSLLSPTTKPHLMETEPLRKLKAALMKGANRKRFLLVLSISPDLAGHYLLEDLAMLLDVEVELLSKFLNTSSLMLEKKQKCKESFEVLSNRHFRRLLEIESELEREENEEKRVRLESLRQWNQRVYKAKIEQIRSLELNLSHSQIGRLLNVPKGTVDSSIHYMKRLISQCLDET</sequence>
<proteinExistence type="predicted"/>
<gene>
    <name evidence="2" type="ORF">SDC9_87857</name>
</gene>
<dbReference type="AlphaFoldDB" id="A0A644ZKF4"/>
<evidence type="ECO:0000313" key="2">
    <source>
        <dbReference type="EMBL" id="MPM41207.1"/>
    </source>
</evidence>
<dbReference type="EMBL" id="VSSQ01009284">
    <property type="protein sequence ID" value="MPM41207.1"/>
    <property type="molecule type" value="Genomic_DNA"/>
</dbReference>
<protein>
    <submittedName>
        <fullName evidence="2">Uncharacterized protein</fullName>
    </submittedName>
</protein>
<keyword evidence="1" id="KW-0175">Coiled coil</keyword>
<accession>A0A644ZKF4</accession>
<feature type="coiled-coil region" evidence="1">
    <location>
        <begin position="240"/>
        <end position="267"/>
    </location>
</feature>
<evidence type="ECO:0000256" key="1">
    <source>
        <dbReference type="SAM" id="Coils"/>
    </source>
</evidence>
<reference evidence="2" key="1">
    <citation type="submission" date="2019-08" db="EMBL/GenBank/DDBJ databases">
        <authorList>
            <person name="Kucharzyk K."/>
            <person name="Murdoch R.W."/>
            <person name="Higgins S."/>
            <person name="Loffler F."/>
        </authorList>
    </citation>
    <scope>NUCLEOTIDE SEQUENCE</scope>
</reference>
<name>A0A644ZKF4_9ZZZZ</name>
<comment type="caution">
    <text evidence="2">The sequence shown here is derived from an EMBL/GenBank/DDBJ whole genome shotgun (WGS) entry which is preliminary data.</text>
</comment>